<evidence type="ECO:0000259" key="8">
    <source>
        <dbReference type="PROSITE" id="PS50110"/>
    </source>
</evidence>
<dbReference type="SMART" id="SM00421">
    <property type="entry name" value="HTH_LUXR"/>
    <property type="match status" value="1"/>
</dbReference>
<sequence length="283" mass="27854">MNSRTTSPQGTDAPLRVLVAEDHPAVRAGLVAALSAAEGIEVVGDAADGPATLAAARRLAPDVVLTDVRMPGATGIDITPRLRAGGAKVLVISAFDLDVAVLGALAAGADGFLVKTETPERIAAAVRAVGAGDTALSASAQRAVIDALRAQEDAAAGRAGAGSGRSAPGAPAPGAPASRTATPRALALGTAAPGPSASGTSPSGASPSGTSPSGSTGPVPAFTRREEEVLALLADGLSNQEIASTLFVEVTTVKTHVTNVLAKTGTASRVQAALWWNRQLGTA</sequence>
<feature type="compositionally biased region" description="Low complexity" evidence="6">
    <location>
        <begin position="156"/>
        <end position="169"/>
    </location>
</feature>
<evidence type="ECO:0000313" key="9">
    <source>
        <dbReference type="EMBL" id="SLM89957.1"/>
    </source>
</evidence>
<feature type="domain" description="HTH luxR-type" evidence="7">
    <location>
        <begin position="215"/>
        <end position="280"/>
    </location>
</feature>
<dbReference type="PANTHER" id="PTHR43214:SF24">
    <property type="entry name" value="TRANSCRIPTIONAL REGULATORY PROTEIN NARL-RELATED"/>
    <property type="match status" value="1"/>
</dbReference>
<dbReference type="PROSITE" id="PS50043">
    <property type="entry name" value="HTH_LUXR_2"/>
    <property type="match status" value="1"/>
</dbReference>
<keyword evidence="3" id="KW-0238">DNA-binding</keyword>
<dbReference type="Gene3D" id="1.10.10.10">
    <property type="entry name" value="Winged helix-like DNA-binding domain superfamily/Winged helix DNA-binding domain"/>
    <property type="match status" value="1"/>
</dbReference>
<reference evidence="9 10" key="1">
    <citation type="submission" date="2017-02" db="EMBL/GenBank/DDBJ databases">
        <authorList>
            <person name="Peterson S.W."/>
        </authorList>
    </citation>
    <scope>NUCLEOTIDE SEQUENCE [LARGE SCALE GENOMIC DNA]</scope>
    <source>
        <strain evidence="9 10">CIP104813</strain>
    </source>
</reference>
<feature type="modified residue" description="4-aspartylphosphate" evidence="5">
    <location>
        <position position="67"/>
    </location>
</feature>
<dbReference type="GO" id="GO:0006355">
    <property type="term" value="P:regulation of DNA-templated transcription"/>
    <property type="evidence" value="ECO:0007669"/>
    <property type="project" value="InterPro"/>
</dbReference>
<dbReference type="SMART" id="SM00448">
    <property type="entry name" value="REC"/>
    <property type="match status" value="1"/>
</dbReference>
<evidence type="ECO:0000256" key="1">
    <source>
        <dbReference type="ARBA" id="ARBA00022553"/>
    </source>
</evidence>
<dbReference type="GO" id="GO:0003677">
    <property type="term" value="F:DNA binding"/>
    <property type="evidence" value="ECO:0007669"/>
    <property type="project" value="UniProtKB-KW"/>
</dbReference>
<dbReference type="InterPro" id="IPR036388">
    <property type="entry name" value="WH-like_DNA-bd_sf"/>
</dbReference>
<dbReference type="GO" id="GO:0000160">
    <property type="term" value="P:phosphorelay signal transduction system"/>
    <property type="evidence" value="ECO:0007669"/>
    <property type="project" value="InterPro"/>
</dbReference>
<dbReference type="Proteomes" id="UP000195981">
    <property type="component" value="Unassembled WGS sequence"/>
</dbReference>
<keyword evidence="4" id="KW-0804">Transcription</keyword>
<evidence type="ECO:0000256" key="6">
    <source>
        <dbReference type="SAM" id="MobiDB-lite"/>
    </source>
</evidence>
<dbReference type="Gene3D" id="3.40.50.2300">
    <property type="match status" value="1"/>
</dbReference>
<evidence type="ECO:0000313" key="10">
    <source>
        <dbReference type="Proteomes" id="UP000195981"/>
    </source>
</evidence>
<dbReference type="InterPro" id="IPR058245">
    <property type="entry name" value="NreC/VraR/RcsB-like_REC"/>
</dbReference>
<dbReference type="RefSeq" id="WP_087103024.1">
    <property type="nucleotide sequence ID" value="NZ_FWFG01000040.1"/>
</dbReference>
<dbReference type="PRINTS" id="PR00038">
    <property type="entry name" value="HTHLUXR"/>
</dbReference>
<dbReference type="Pfam" id="PF00196">
    <property type="entry name" value="GerE"/>
    <property type="match status" value="1"/>
</dbReference>
<feature type="compositionally biased region" description="Low complexity" evidence="6">
    <location>
        <begin position="175"/>
        <end position="218"/>
    </location>
</feature>
<evidence type="ECO:0000256" key="2">
    <source>
        <dbReference type="ARBA" id="ARBA00023015"/>
    </source>
</evidence>
<keyword evidence="2" id="KW-0805">Transcription regulation</keyword>
<evidence type="ECO:0000259" key="7">
    <source>
        <dbReference type="PROSITE" id="PS50043"/>
    </source>
</evidence>
<dbReference type="InterPro" id="IPR000792">
    <property type="entry name" value="Tscrpt_reg_LuxR_C"/>
</dbReference>
<dbReference type="OrthoDB" id="9808843at2"/>
<evidence type="ECO:0000256" key="4">
    <source>
        <dbReference type="ARBA" id="ARBA00023163"/>
    </source>
</evidence>
<proteinExistence type="predicted"/>
<dbReference type="Pfam" id="PF00072">
    <property type="entry name" value="Response_reg"/>
    <property type="match status" value="1"/>
</dbReference>
<keyword evidence="10" id="KW-1185">Reference proteome</keyword>
<dbReference type="PROSITE" id="PS00622">
    <property type="entry name" value="HTH_LUXR_1"/>
    <property type="match status" value="1"/>
</dbReference>
<dbReference type="CDD" id="cd06170">
    <property type="entry name" value="LuxR_C_like"/>
    <property type="match status" value="1"/>
</dbReference>
<name>A0A1X6WWF8_9MICO</name>
<dbReference type="SUPFAM" id="SSF52172">
    <property type="entry name" value="CheY-like"/>
    <property type="match status" value="1"/>
</dbReference>
<evidence type="ECO:0000256" key="5">
    <source>
        <dbReference type="PROSITE-ProRule" id="PRU00169"/>
    </source>
</evidence>
<dbReference type="AlphaFoldDB" id="A0A1X6WWF8"/>
<dbReference type="EMBL" id="FWFG01000040">
    <property type="protein sequence ID" value="SLM89957.1"/>
    <property type="molecule type" value="Genomic_DNA"/>
</dbReference>
<dbReference type="PANTHER" id="PTHR43214">
    <property type="entry name" value="TWO-COMPONENT RESPONSE REGULATOR"/>
    <property type="match status" value="1"/>
</dbReference>
<feature type="domain" description="Response regulatory" evidence="8">
    <location>
        <begin position="16"/>
        <end position="130"/>
    </location>
</feature>
<evidence type="ECO:0000256" key="3">
    <source>
        <dbReference type="ARBA" id="ARBA00023125"/>
    </source>
</evidence>
<dbReference type="CDD" id="cd17535">
    <property type="entry name" value="REC_NarL-like"/>
    <property type="match status" value="1"/>
</dbReference>
<dbReference type="InterPro" id="IPR011006">
    <property type="entry name" value="CheY-like_superfamily"/>
</dbReference>
<keyword evidence="1 5" id="KW-0597">Phosphoprotein</keyword>
<protein>
    <submittedName>
        <fullName evidence="9">Two-component system regulator</fullName>
    </submittedName>
</protein>
<dbReference type="InterPro" id="IPR039420">
    <property type="entry name" value="WalR-like"/>
</dbReference>
<dbReference type="InterPro" id="IPR001789">
    <property type="entry name" value="Sig_transdc_resp-reg_receiver"/>
</dbReference>
<feature type="region of interest" description="Disordered" evidence="6">
    <location>
        <begin position="156"/>
        <end position="220"/>
    </location>
</feature>
<dbReference type="PROSITE" id="PS50110">
    <property type="entry name" value="RESPONSE_REGULATORY"/>
    <property type="match status" value="1"/>
</dbReference>
<organism evidence="9 10">
    <name type="scientific">Brachybacterium nesterenkovii</name>
    <dbReference type="NCBI Taxonomy" id="47847"/>
    <lineage>
        <taxon>Bacteria</taxon>
        <taxon>Bacillati</taxon>
        <taxon>Actinomycetota</taxon>
        <taxon>Actinomycetes</taxon>
        <taxon>Micrococcales</taxon>
        <taxon>Dermabacteraceae</taxon>
        <taxon>Brachybacterium</taxon>
    </lineage>
</organism>
<dbReference type="SUPFAM" id="SSF46894">
    <property type="entry name" value="C-terminal effector domain of the bipartite response regulators"/>
    <property type="match status" value="1"/>
</dbReference>
<accession>A0A1X6WWF8</accession>
<gene>
    <name evidence="9" type="ORF">FM110_04375</name>
</gene>
<dbReference type="InterPro" id="IPR016032">
    <property type="entry name" value="Sig_transdc_resp-reg_C-effctor"/>
</dbReference>